<dbReference type="Gene3D" id="3.40.630.30">
    <property type="match status" value="1"/>
</dbReference>
<dbReference type="GO" id="GO:0016231">
    <property type="term" value="F:beta-N-acetylglucosaminidase activity"/>
    <property type="evidence" value="ECO:0007669"/>
    <property type="project" value="TreeGrafter"/>
</dbReference>
<dbReference type="InterPro" id="IPR051822">
    <property type="entry name" value="Glycosyl_Hydrolase_84"/>
</dbReference>
<evidence type="ECO:0000313" key="9">
    <source>
        <dbReference type="EMBL" id="KAI6647045.1"/>
    </source>
</evidence>
<sequence length="795" mass="91384">MADQISHQFLGGVVEGFYGIPWTKEERICLFQRMYHWHLQYYMYAPKDDTKHRADWREPYTQLELDNFKDLRIAANNNNVDFIYAISPGLNISFSKLTDRKSLLDKFQQLQSVGIKSFAILFDDIESNLSKDDSLKFSSPAEAQADLTNEIYQQTGEPKVFLFCPTEYCGSHIGPELNGSVYLNVIGEKLHSNIRVMWTGNRVISNRISTKSIKKLIKVIRRRPVIWDNLHANDYDQRRLYLGPYTGRSTRLLAHLSGILSNPNNEFEMNYVPLYTLGAYCSYYQKVYEASLQADSMEIDTSPVDLSSLGLKDTEIGTPPGDLDLKDTIIPVTAKTADIMKADTPQDMEVISVDESKSSIIYEPRKVMVTALSDWIPYFYESPLTAGLNTMDTELATSSGEVEMECERVLKPVSEKYRKYEGKLSVEDLSLLCDLFYLPGEHGPAAEDLLQEAVWLKEYGYKMHQSHHTDTEDKELGMDKIWLERVENFHRISERVVQLAIRLVQIPNRELFRQIHPYLWDCKEAVLLFDSFLKWLAQAKDDLKSSSYLPKDPSCLSGGGLTGDIQRLLPHVEHSTELYSYKNIPHSCMEIITIRPYQEGDKSSLFSVCLKSEQNETESFQTFPDIITDIRVNSYLEFSPNLCFVAEDNWGVCGYIMATSDSTEFYTFLMETWLPRIRKKYPCPNDDTELNSESQLLGSLHQTKIDMTSSILKDFPSHFHVELTTRDRGKSILTRMVRCIISVLKAKGSKGIHVDVNEEKFELFEFYLNIGFKKLDKSDQLNKSRIGYATLGRWL</sequence>
<keyword evidence="10" id="KW-1185">Reference proteome</keyword>
<dbReference type="Gene3D" id="3.20.20.80">
    <property type="entry name" value="Glycosidases"/>
    <property type="match status" value="1"/>
</dbReference>
<comment type="catalytic activity">
    <reaction evidence="5">
        <text>3-O-(N-acetyl-beta-D-glucosaminyl)-L-threonyl-[protein] + H2O = L-threonyl-[protein] + N-acetyl-D-glucosamine</text>
        <dbReference type="Rhea" id="RHEA:48892"/>
        <dbReference type="Rhea" id="RHEA-COMP:11060"/>
        <dbReference type="Rhea" id="RHEA-COMP:12252"/>
        <dbReference type="ChEBI" id="CHEBI:15377"/>
        <dbReference type="ChEBI" id="CHEBI:30013"/>
        <dbReference type="ChEBI" id="CHEBI:90840"/>
        <dbReference type="ChEBI" id="CHEBI:506227"/>
        <dbReference type="EC" id="3.2.1.169"/>
    </reaction>
</comment>
<evidence type="ECO:0000256" key="1">
    <source>
        <dbReference type="ARBA" id="ARBA00022801"/>
    </source>
</evidence>
<gene>
    <name evidence="9" type="ORF">LOD99_8969</name>
</gene>
<organism evidence="9 10">
    <name type="scientific">Oopsacas minuta</name>
    <dbReference type="NCBI Taxonomy" id="111878"/>
    <lineage>
        <taxon>Eukaryota</taxon>
        <taxon>Metazoa</taxon>
        <taxon>Porifera</taxon>
        <taxon>Hexactinellida</taxon>
        <taxon>Hexasterophora</taxon>
        <taxon>Lyssacinosida</taxon>
        <taxon>Leucopsacidae</taxon>
        <taxon>Oopsacas</taxon>
    </lineage>
</organism>
<dbReference type="Gene3D" id="1.20.58.240">
    <property type="entry name" value="STAT, domain 1"/>
    <property type="match status" value="1"/>
</dbReference>
<keyword evidence="2" id="KW-0326">Glycosidase</keyword>
<name>A0AAV7JF19_9METZ</name>
<dbReference type="Proteomes" id="UP001165289">
    <property type="component" value="Unassembled WGS sequence"/>
</dbReference>
<dbReference type="EMBL" id="JAKMXF010000347">
    <property type="protein sequence ID" value="KAI6647045.1"/>
    <property type="molecule type" value="Genomic_DNA"/>
</dbReference>
<dbReference type="InterPro" id="IPR016181">
    <property type="entry name" value="Acyl_CoA_acyltransferase"/>
</dbReference>
<protein>
    <recommendedName>
        <fullName evidence="6">protein O-GlcNAcase</fullName>
        <ecNumber evidence="6">3.2.1.169</ecNumber>
    </recommendedName>
    <alternativeName>
        <fullName evidence="3">Beta-N-acetylhexosaminidase</fullName>
    </alternativeName>
    <alternativeName>
        <fullName evidence="7">Beta-hexosaminidase</fullName>
    </alternativeName>
</protein>
<comment type="catalytic activity">
    <reaction evidence="4">
        <text>3-O-(N-acetyl-beta-D-glucosaminyl)-L-seryl-[protein] + H2O = N-acetyl-D-glucosamine + L-seryl-[protein]</text>
        <dbReference type="Rhea" id="RHEA:48876"/>
        <dbReference type="Rhea" id="RHEA-COMP:9863"/>
        <dbReference type="Rhea" id="RHEA-COMP:12251"/>
        <dbReference type="ChEBI" id="CHEBI:15377"/>
        <dbReference type="ChEBI" id="CHEBI:29999"/>
        <dbReference type="ChEBI" id="CHEBI:90838"/>
        <dbReference type="ChEBI" id="CHEBI:506227"/>
        <dbReference type="EC" id="3.2.1.169"/>
    </reaction>
</comment>
<evidence type="ECO:0000313" key="10">
    <source>
        <dbReference type="Proteomes" id="UP001165289"/>
    </source>
</evidence>
<evidence type="ECO:0000256" key="6">
    <source>
        <dbReference type="ARBA" id="ARBA00066938"/>
    </source>
</evidence>
<dbReference type="InterPro" id="IPR017853">
    <property type="entry name" value="GH"/>
</dbReference>
<evidence type="ECO:0000256" key="2">
    <source>
        <dbReference type="ARBA" id="ARBA00023295"/>
    </source>
</evidence>
<dbReference type="GO" id="GO:0009100">
    <property type="term" value="P:glycoprotein metabolic process"/>
    <property type="evidence" value="ECO:0007669"/>
    <property type="project" value="TreeGrafter"/>
</dbReference>
<evidence type="ECO:0000256" key="7">
    <source>
        <dbReference type="ARBA" id="ARBA00076634"/>
    </source>
</evidence>
<proteinExistence type="predicted"/>
<dbReference type="SUPFAM" id="SSF51445">
    <property type="entry name" value="(Trans)glycosidases"/>
    <property type="match status" value="1"/>
</dbReference>
<evidence type="ECO:0000256" key="5">
    <source>
        <dbReference type="ARBA" id="ARBA00052136"/>
    </source>
</evidence>
<dbReference type="SUPFAM" id="SSF55729">
    <property type="entry name" value="Acyl-CoA N-acyltransferases (Nat)"/>
    <property type="match status" value="1"/>
</dbReference>
<comment type="caution">
    <text evidence="9">The sequence shown here is derived from an EMBL/GenBank/DDBJ whole genome shotgun (WGS) entry which is preliminary data.</text>
</comment>
<dbReference type="FunFam" id="3.20.20.80:FF:000009">
    <property type="entry name" value="O-GlcNAcase BT_4395"/>
    <property type="match status" value="1"/>
</dbReference>
<dbReference type="GO" id="GO:0102571">
    <property type="term" value="F:[protein]-3-O-(N-acetyl-D-glucosaminyl)-L-serine/L-threonine O-N-acetyl-alpha-D-glucosaminase activity"/>
    <property type="evidence" value="ECO:0007669"/>
    <property type="project" value="UniProtKB-EC"/>
</dbReference>
<evidence type="ECO:0000259" key="8">
    <source>
        <dbReference type="PROSITE" id="PS52009"/>
    </source>
</evidence>
<dbReference type="PANTHER" id="PTHR13170">
    <property type="entry name" value="O-GLCNACASE"/>
    <property type="match status" value="1"/>
</dbReference>
<dbReference type="Pfam" id="PF07555">
    <property type="entry name" value="NAGidase"/>
    <property type="match status" value="1"/>
</dbReference>
<evidence type="ECO:0000256" key="3">
    <source>
        <dbReference type="ARBA" id="ARBA00030512"/>
    </source>
</evidence>
<evidence type="ECO:0000256" key="4">
    <source>
        <dbReference type="ARBA" id="ARBA00050933"/>
    </source>
</evidence>
<dbReference type="AlphaFoldDB" id="A0AAV7JF19"/>
<accession>A0AAV7JF19</accession>
<feature type="domain" description="GH84" evidence="8">
    <location>
        <begin position="9"/>
        <end position="285"/>
    </location>
</feature>
<dbReference type="PANTHER" id="PTHR13170:SF16">
    <property type="entry name" value="PROTEIN O-GLCNACASE"/>
    <property type="match status" value="1"/>
</dbReference>
<dbReference type="InterPro" id="IPR011496">
    <property type="entry name" value="O-GlcNAcase_cat"/>
</dbReference>
<dbReference type="PROSITE" id="PS52009">
    <property type="entry name" value="GH84"/>
    <property type="match status" value="1"/>
</dbReference>
<keyword evidence="1" id="KW-0378">Hydrolase</keyword>
<dbReference type="EC" id="3.2.1.169" evidence="6"/>
<reference evidence="9 10" key="1">
    <citation type="journal article" date="2023" name="BMC Biol.">
        <title>The compact genome of the sponge Oopsacas minuta (Hexactinellida) is lacking key metazoan core genes.</title>
        <authorList>
            <person name="Santini S."/>
            <person name="Schenkelaars Q."/>
            <person name="Jourda C."/>
            <person name="Duchesne M."/>
            <person name="Belahbib H."/>
            <person name="Rocher C."/>
            <person name="Selva M."/>
            <person name="Riesgo A."/>
            <person name="Vervoort M."/>
            <person name="Leys S.P."/>
            <person name="Kodjabachian L."/>
            <person name="Le Bivic A."/>
            <person name="Borchiellini C."/>
            <person name="Claverie J.M."/>
            <person name="Renard E."/>
        </authorList>
    </citation>
    <scope>NUCLEOTIDE SEQUENCE [LARGE SCALE GENOMIC DNA]</scope>
    <source>
        <strain evidence="9">SPO-2</strain>
    </source>
</reference>